<evidence type="ECO:0000313" key="2">
    <source>
        <dbReference type="EMBL" id="KAA1093919.1"/>
    </source>
</evidence>
<reference evidence="4 5" key="1">
    <citation type="submission" date="2019-05" db="EMBL/GenBank/DDBJ databases">
        <title>Emergence of the Ug99 lineage of the wheat stem rust pathogen through somatic hybridization.</title>
        <authorList>
            <person name="Li F."/>
            <person name="Upadhyaya N.M."/>
            <person name="Sperschneider J."/>
            <person name="Matny O."/>
            <person name="Nguyen-Phuc H."/>
            <person name="Mago R."/>
            <person name="Raley C."/>
            <person name="Miller M.E."/>
            <person name="Silverstein K.A.T."/>
            <person name="Henningsen E."/>
            <person name="Hirsch C.D."/>
            <person name="Visser B."/>
            <person name="Pretorius Z.A."/>
            <person name="Steffenson B.J."/>
            <person name="Schwessinger B."/>
            <person name="Dodds P.N."/>
            <person name="Figueroa M."/>
        </authorList>
    </citation>
    <scope>NUCLEOTIDE SEQUENCE [LARGE SCALE GENOMIC DNA]</scope>
    <source>
        <strain evidence="2">21-0</strain>
        <strain evidence="3 5">Ug99</strain>
    </source>
</reference>
<dbReference type="OrthoDB" id="2514501at2759"/>
<feature type="transmembrane region" description="Helical" evidence="1">
    <location>
        <begin position="12"/>
        <end position="31"/>
    </location>
</feature>
<evidence type="ECO:0000313" key="5">
    <source>
        <dbReference type="Proteomes" id="UP000325313"/>
    </source>
</evidence>
<comment type="caution">
    <text evidence="2">The sequence shown here is derived from an EMBL/GenBank/DDBJ whole genome shotgun (WGS) entry which is preliminary data.</text>
</comment>
<feature type="transmembrane region" description="Helical" evidence="1">
    <location>
        <begin position="375"/>
        <end position="398"/>
    </location>
</feature>
<sequence length="437" mass="48918">MKQYQNCKIAPTILIVSMLALMGLVFFNLFAQGKNNHVVPFLSPRFANQTVQKNGENITCQPSPVALNQNLLTIPWTVESNGTRSEEHEEFYGIFQWKIYALTGKGGILSEFKTRTGFLYSAETLNCTIVRARSDHRFQTKEFSFGICGSCVFGDAEFTIEMCASYDSGITTYGSSQIFNRFAREYYELDDFYSRLSIPPNSLRRSAFPPSYNETQVDTYQRTQINRRNVLQFSLSLDRVILIPPAVPGGMSAATDPRSIQSPEGTIIVKDGTMKQSPQGITTHNATVPNMLDAFELSGQSKFRITVTDIVDLLLLGFNSSLAELPDAIQAMFNHTLSINSFLMSTAAREVQGAKIGVNYLCINTKKEWQPFLKVLSITAGSSLGMFTSVFTVITILARRIDSRQKKKDRMSQLEESRVASTLNVREEDIPLTKIPE</sequence>
<gene>
    <name evidence="2" type="ORF">PGT21_002844</name>
    <name evidence="3" type="ORF">PGTUg99_003332</name>
</gene>
<evidence type="ECO:0000313" key="3">
    <source>
        <dbReference type="EMBL" id="KAA1129969.1"/>
    </source>
</evidence>
<keyword evidence="1" id="KW-0812">Transmembrane</keyword>
<keyword evidence="4" id="KW-1185">Reference proteome</keyword>
<dbReference type="Proteomes" id="UP000325313">
    <property type="component" value="Unassembled WGS sequence"/>
</dbReference>
<name>A0A5B0P1K7_PUCGR</name>
<organism evidence="2 4">
    <name type="scientific">Puccinia graminis f. sp. tritici</name>
    <dbReference type="NCBI Taxonomy" id="56615"/>
    <lineage>
        <taxon>Eukaryota</taxon>
        <taxon>Fungi</taxon>
        <taxon>Dikarya</taxon>
        <taxon>Basidiomycota</taxon>
        <taxon>Pucciniomycotina</taxon>
        <taxon>Pucciniomycetes</taxon>
        <taxon>Pucciniales</taxon>
        <taxon>Pucciniaceae</taxon>
        <taxon>Puccinia</taxon>
    </lineage>
</organism>
<protein>
    <submittedName>
        <fullName evidence="2">Uncharacterized protein</fullName>
    </submittedName>
</protein>
<evidence type="ECO:0000256" key="1">
    <source>
        <dbReference type="SAM" id="Phobius"/>
    </source>
</evidence>
<evidence type="ECO:0000313" key="4">
    <source>
        <dbReference type="Proteomes" id="UP000324748"/>
    </source>
</evidence>
<keyword evidence="1" id="KW-1133">Transmembrane helix</keyword>
<accession>A0A5B0P1K7</accession>
<dbReference type="EMBL" id="VSWC01000079">
    <property type="protein sequence ID" value="KAA1093919.1"/>
    <property type="molecule type" value="Genomic_DNA"/>
</dbReference>
<dbReference type="EMBL" id="VDEP01000115">
    <property type="protein sequence ID" value="KAA1129969.1"/>
    <property type="molecule type" value="Genomic_DNA"/>
</dbReference>
<dbReference type="Proteomes" id="UP000324748">
    <property type="component" value="Unassembled WGS sequence"/>
</dbReference>
<dbReference type="AlphaFoldDB" id="A0A5B0P1K7"/>
<proteinExistence type="predicted"/>
<keyword evidence="1" id="KW-0472">Membrane</keyword>